<evidence type="ECO:0000313" key="2">
    <source>
        <dbReference type="Proteomes" id="UP000032679"/>
    </source>
</evidence>
<evidence type="ECO:0008006" key="3">
    <source>
        <dbReference type="Google" id="ProtNLM"/>
    </source>
</evidence>
<comment type="caution">
    <text evidence="1">The sequence shown here is derived from an EMBL/GenBank/DDBJ whole genome shotgun (WGS) entry which is preliminary data.</text>
</comment>
<dbReference type="STRING" id="1231623.Tasa_053_005"/>
<dbReference type="Gene3D" id="3.40.50.10320">
    <property type="entry name" value="LmbE-like"/>
    <property type="match status" value="1"/>
</dbReference>
<dbReference type="Proteomes" id="UP000032679">
    <property type="component" value="Unassembled WGS sequence"/>
</dbReference>
<dbReference type="InterPro" id="IPR003737">
    <property type="entry name" value="GlcNAc_PI_deacetylase-related"/>
</dbReference>
<dbReference type="SUPFAM" id="SSF102588">
    <property type="entry name" value="LmbE-like"/>
    <property type="match status" value="1"/>
</dbReference>
<protein>
    <recommendedName>
        <fullName evidence="3">LmbE family protein</fullName>
    </recommendedName>
</protein>
<sequence length="247" mass="26571">MKVAALLEAFAKLPVADLDTIAPGTSLVLAPHPDDESLGMGGFIASACADGRAPFVVVVSDGAASHPGSRSWPPTRLAAIRQAETREAVAILGLPPERLLFLELPDTRVPGEGEALDKAVDRLTDLIKLHAIRQVLVTWRHDPHCDHEAVWHIGAALHARDACRVLVYPVWGLTRPLDEDLAETPPKGWRLPVASYLDTKRAAISAHASQLGHVVTDDPGGFVLPETLLAKMLQPYEIILDPFGDVA</sequence>
<gene>
    <name evidence="1" type="ORF">Tasa_053_005</name>
</gene>
<dbReference type="PANTHER" id="PTHR12993:SF29">
    <property type="entry name" value="BLR3841 PROTEIN"/>
    <property type="match status" value="1"/>
</dbReference>
<dbReference type="Pfam" id="PF02585">
    <property type="entry name" value="PIG-L"/>
    <property type="match status" value="1"/>
</dbReference>
<dbReference type="GO" id="GO:0016811">
    <property type="term" value="F:hydrolase activity, acting on carbon-nitrogen (but not peptide) bonds, in linear amides"/>
    <property type="evidence" value="ECO:0007669"/>
    <property type="project" value="TreeGrafter"/>
</dbReference>
<dbReference type="AlphaFoldDB" id="A0A0D6MPN5"/>
<keyword evidence="2" id="KW-1185">Reference proteome</keyword>
<dbReference type="RefSeq" id="WP_048851040.1">
    <property type="nucleotide sequence ID" value="NZ_BALE01000053.1"/>
</dbReference>
<dbReference type="EMBL" id="BALE01000053">
    <property type="protein sequence ID" value="GAN55667.1"/>
    <property type="molecule type" value="Genomic_DNA"/>
</dbReference>
<evidence type="ECO:0000313" key="1">
    <source>
        <dbReference type="EMBL" id="GAN55667.1"/>
    </source>
</evidence>
<dbReference type="OrthoDB" id="9790023at2"/>
<dbReference type="InterPro" id="IPR024078">
    <property type="entry name" value="LmbE-like_dom_sf"/>
</dbReference>
<dbReference type="PANTHER" id="PTHR12993">
    <property type="entry name" value="N-ACETYLGLUCOSAMINYL-PHOSPHATIDYLINOSITOL DE-N-ACETYLASE-RELATED"/>
    <property type="match status" value="1"/>
</dbReference>
<accession>A0A0D6MPN5</accession>
<name>A0A0D6MPN5_9PROT</name>
<organism evidence="1 2">
    <name type="scientific">Tanticharoenia sakaeratensis NBRC 103193</name>
    <dbReference type="NCBI Taxonomy" id="1231623"/>
    <lineage>
        <taxon>Bacteria</taxon>
        <taxon>Pseudomonadati</taxon>
        <taxon>Pseudomonadota</taxon>
        <taxon>Alphaproteobacteria</taxon>
        <taxon>Acetobacterales</taxon>
        <taxon>Acetobacteraceae</taxon>
        <taxon>Tanticharoenia</taxon>
    </lineage>
</organism>
<proteinExistence type="predicted"/>
<reference evidence="1 2" key="1">
    <citation type="submission" date="2012-10" db="EMBL/GenBank/DDBJ databases">
        <title>Genome sequencing of Tanticharoenia sakaeratensis NBRC 103193.</title>
        <authorList>
            <person name="Azuma Y."/>
            <person name="Hadano H."/>
            <person name="Hirakawa H."/>
            <person name="Matsushita K."/>
        </authorList>
    </citation>
    <scope>NUCLEOTIDE SEQUENCE [LARGE SCALE GENOMIC DNA]</scope>
    <source>
        <strain evidence="1 2">NBRC 103193</strain>
    </source>
</reference>